<dbReference type="OrthoDB" id="4851477at2759"/>
<dbReference type="AlphaFoldDB" id="A0A135RNU8"/>
<protein>
    <submittedName>
        <fullName evidence="2">Uncharacterized protein</fullName>
    </submittedName>
</protein>
<dbReference type="EMBL" id="JEMN01001857">
    <property type="protein sequence ID" value="KXH25411.1"/>
    <property type="molecule type" value="Genomic_DNA"/>
</dbReference>
<organism evidence="2 3">
    <name type="scientific">Colletotrichum nymphaeae SA-01</name>
    <dbReference type="NCBI Taxonomy" id="1460502"/>
    <lineage>
        <taxon>Eukaryota</taxon>
        <taxon>Fungi</taxon>
        <taxon>Dikarya</taxon>
        <taxon>Ascomycota</taxon>
        <taxon>Pezizomycotina</taxon>
        <taxon>Sordariomycetes</taxon>
        <taxon>Hypocreomycetidae</taxon>
        <taxon>Glomerellales</taxon>
        <taxon>Glomerellaceae</taxon>
        <taxon>Colletotrichum</taxon>
        <taxon>Colletotrichum acutatum species complex</taxon>
    </lineage>
</organism>
<keyword evidence="3" id="KW-1185">Reference proteome</keyword>
<feature type="region of interest" description="Disordered" evidence="1">
    <location>
        <begin position="1"/>
        <end position="22"/>
    </location>
</feature>
<evidence type="ECO:0000256" key="1">
    <source>
        <dbReference type="SAM" id="MobiDB-lite"/>
    </source>
</evidence>
<gene>
    <name evidence="2" type="ORF">CNYM01_02680</name>
</gene>
<sequence>MSSNNSSSPTDANAKENEMSGISMVTVTAYLRKLQRDTPPEELRKMLNDMTKEHQASPEERLRKKEARALLVAARKRLEAHLEERKAQREWDFEAGNQGPINISRPTMGSTEGQAERTEDRMPEIGFFTGFQLSQQLGQLEYVTSGAGDYSVPYEGNGYSESLLQGAALYADWILPWTDVREEE</sequence>
<accession>A0A135RNU8</accession>
<comment type="caution">
    <text evidence="2">The sequence shown here is derived from an EMBL/GenBank/DDBJ whole genome shotgun (WGS) entry which is preliminary data.</text>
</comment>
<evidence type="ECO:0000313" key="2">
    <source>
        <dbReference type="EMBL" id="KXH25411.1"/>
    </source>
</evidence>
<proteinExistence type="predicted"/>
<feature type="region of interest" description="Disordered" evidence="1">
    <location>
        <begin position="85"/>
        <end position="111"/>
    </location>
</feature>
<evidence type="ECO:0000313" key="3">
    <source>
        <dbReference type="Proteomes" id="UP000070054"/>
    </source>
</evidence>
<reference evidence="2 3" key="1">
    <citation type="submission" date="2014-02" db="EMBL/GenBank/DDBJ databases">
        <title>The genome sequence of Colletotrichum nymphaeae SA-01.</title>
        <authorList>
            <person name="Baroncelli R."/>
            <person name="Thon M.R."/>
        </authorList>
    </citation>
    <scope>NUCLEOTIDE SEQUENCE [LARGE SCALE GENOMIC DNA]</scope>
    <source>
        <strain evidence="2 3">SA-01</strain>
    </source>
</reference>
<name>A0A135RNU8_9PEZI</name>
<dbReference type="Proteomes" id="UP000070054">
    <property type="component" value="Unassembled WGS sequence"/>
</dbReference>
<feature type="compositionally biased region" description="Polar residues" evidence="1">
    <location>
        <begin position="99"/>
        <end position="111"/>
    </location>
</feature>
<feature type="compositionally biased region" description="Polar residues" evidence="1">
    <location>
        <begin position="1"/>
        <end position="11"/>
    </location>
</feature>